<proteinExistence type="predicted"/>
<protein>
    <submittedName>
        <fullName evidence="2">Uncharacterized protein</fullName>
    </submittedName>
</protein>
<organism evidence="2">
    <name type="scientific">marine sediment metagenome</name>
    <dbReference type="NCBI Taxonomy" id="412755"/>
    <lineage>
        <taxon>unclassified sequences</taxon>
        <taxon>metagenomes</taxon>
        <taxon>ecological metagenomes</taxon>
    </lineage>
</organism>
<dbReference type="EMBL" id="BART01007064">
    <property type="protein sequence ID" value="GAG53867.1"/>
    <property type="molecule type" value="Genomic_DNA"/>
</dbReference>
<dbReference type="InterPro" id="IPR046595">
    <property type="entry name" value="DUF6653"/>
</dbReference>
<dbReference type="AlphaFoldDB" id="X0Z648"/>
<name>X0Z648_9ZZZZ</name>
<gene>
    <name evidence="2" type="ORF">S01H4_16122</name>
</gene>
<feature type="transmembrane region" description="Helical" evidence="1">
    <location>
        <begin position="102"/>
        <end position="119"/>
    </location>
</feature>
<dbReference type="Pfam" id="PF20358">
    <property type="entry name" value="DUF6653"/>
    <property type="match status" value="1"/>
</dbReference>
<comment type="caution">
    <text evidence="2">The sequence shown here is derived from an EMBL/GenBank/DDBJ whole genome shotgun (WGS) entry which is preliminary data.</text>
</comment>
<keyword evidence="1" id="KW-0812">Transmembrane</keyword>
<keyword evidence="1" id="KW-1133">Transmembrane helix</keyword>
<evidence type="ECO:0000256" key="1">
    <source>
        <dbReference type="SAM" id="Phobius"/>
    </source>
</evidence>
<evidence type="ECO:0000313" key="2">
    <source>
        <dbReference type="EMBL" id="GAG53867.1"/>
    </source>
</evidence>
<reference evidence="2" key="1">
    <citation type="journal article" date="2014" name="Front. Microbiol.">
        <title>High frequency of phylogenetically diverse reductive dehalogenase-homologous genes in deep subseafloor sedimentary metagenomes.</title>
        <authorList>
            <person name="Kawai M."/>
            <person name="Futagami T."/>
            <person name="Toyoda A."/>
            <person name="Takaki Y."/>
            <person name="Nishi S."/>
            <person name="Hori S."/>
            <person name="Arai W."/>
            <person name="Tsubouchi T."/>
            <person name="Morono Y."/>
            <person name="Uchiyama I."/>
            <person name="Ito T."/>
            <person name="Fujiyama A."/>
            <person name="Inagaki F."/>
            <person name="Takami H."/>
        </authorList>
    </citation>
    <scope>NUCLEOTIDE SEQUENCE</scope>
    <source>
        <strain evidence="2">Expedition CK06-06</strain>
    </source>
</reference>
<sequence>MSLIYFTAGIEEEKAWEKHANPWSGWTRMITYPLLYLPFWFLRDFLNEPSANWFMPVGLLIVIIWFVINPRIFPKPKSYDNWMSKGVFGEKFWTANKRYKDINIIFTIIPAPFFVTALYTTYMNLFWETMFFASVPFLFKLWFLDRMVFYYDANKEYLES</sequence>
<feature type="transmembrane region" description="Helical" evidence="1">
    <location>
        <begin position="125"/>
        <end position="143"/>
    </location>
</feature>
<keyword evidence="1" id="KW-0472">Membrane</keyword>
<accession>X0Z648</accession>
<feature type="transmembrane region" description="Helical" evidence="1">
    <location>
        <begin position="50"/>
        <end position="68"/>
    </location>
</feature>